<protein>
    <submittedName>
        <fullName evidence="2">Uncharacterized protein</fullName>
    </submittedName>
</protein>
<evidence type="ECO:0000256" key="1">
    <source>
        <dbReference type="SAM" id="Coils"/>
    </source>
</evidence>
<evidence type="ECO:0000313" key="3">
    <source>
        <dbReference type="Proteomes" id="UP001205998"/>
    </source>
</evidence>
<name>A0AAD5ASW0_SILAS</name>
<feature type="coiled-coil region" evidence="1">
    <location>
        <begin position="21"/>
        <end position="104"/>
    </location>
</feature>
<reference evidence="2" key="1">
    <citation type="submission" date="2018-07" db="EMBL/GenBank/DDBJ databases">
        <title>Comparative genomics of catfishes provides insights into carnivory and benthic adaptation.</title>
        <authorList>
            <person name="Zhang Y."/>
            <person name="Wang D."/>
            <person name="Peng Z."/>
            <person name="Zheng S."/>
            <person name="Shao F."/>
            <person name="Tao W."/>
        </authorList>
    </citation>
    <scope>NUCLEOTIDE SEQUENCE</scope>
    <source>
        <strain evidence="2">Chongqing</strain>
    </source>
</reference>
<dbReference type="AlphaFoldDB" id="A0AAD5ASW0"/>
<sequence>MNQFERIRDRIRRKSRDDPRVKELEDKLKHLVVDMEHYKAKVGELEKVNSTHPKDISKLRVSLKEHEKVRKSLDCERAHWKRERQHLEERVAQLESTLEFEKRKWEVENERIKLETEKAISQRNDLSCIKATVKFCEDQQKIVEEARKKRMEAQKQLQKAALQVANLNAALRQQELETNKIRWNMEERNSTQLLTISKLENSLRRCDEDKISAERETESLLREQEQLLKRIAQLEAMLAFEQEKRSIKTQY</sequence>
<dbReference type="Proteomes" id="UP001205998">
    <property type="component" value="Unassembled WGS sequence"/>
</dbReference>
<keyword evidence="1" id="KW-0175">Coiled coil</keyword>
<evidence type="ECO:0000313" key="2">
    <source>
        <dbReference type="EMBL" id="KAI5621767.1"/>
    </source>
</evidence>
<organism evidence="2 3">
    <name type="scientific">Silurus asotus</name>
    <name type="common">Amur catfish</name>
    <name type="synonym">Parasilurus asotus</name>
    <dbReference type="NCBI Taxonomy" id="30991"/>
    <lineage>
        <taxon>Eukaryota</taxon>
        <taxon>Metazoa</taxon>
        <taxon>Chordata</taxon>
        <taxon>Craniata</taxon>
        <taxon>Vertebrata</taxon>
        <taxon>Euteleostomi</taxon>
        <taxon>Actinopterygii</taxon>
        <taxon>Neopterygii</taxon>
        <taxon>Teleostei</taxon>
        <taxon>Ostariophysi</taxon>
        <taxon>Siluriformes</taxon>
        <taxon>Siluridae</taxon>
        <taxon>Silurus</taxon>
    </lineage>
</organism>
<feature type="coiled-coil region" evidence="1">
    <location>
        <begin position="136"/>
        <end position="244"/>
    </location>
</feature>
<comment type="caution">
    <text evidence="2">The sequence shown here is derived from an EMBL/GenBank/DDBJ whole genome shotgun (WGS) entry which is preliminary data.</text>
</comment>
<gene>
    <name evidence="2" type="ORF">C0J50_18824</name>
</gene>
<dbReference type="EMBL" id="MU551630">
    <property type="protein sequence ID" value="KAI5621767.1"/>
    <property type="molecule type" value="Genomic_DNA"/>
</dbReference>
<accession>A0AAD5ASW0</accession>
<keyword evidence="3" id="KW-1185">Reference proteome</keyword>
<proteinExistence type="predicted"/>